<keyword evidence="2" id="KW-1185">Reference proteome</keyword>
<proteinExistence type="predicted"/>
<comment type="caution">
    <text evidence="1">The sequence shown here is derived from an EMBL/GenBank/DDBJ whole genome shotgun (WGS) entry which is preliminary data.</text>
</comment>
<evidence type="ECO:0008006" key="3">
    <source>
        <dbReference type="Google" id="ProtNLM"/>
    </source>
</evidence>
<reference evidence="1 2" key="1">
    <citation type="journal article" date="2019" name="Int. J. Syst. Evol. Microbiol.">
        <title>The Global Catalogue of Microorganisms (GCM) 10K type strain sequencing project: providing services to taxonomists for standard genome sequencing and annotation.</title>
        <authorList>
            <consortium name="The Broad Institute Genomics Platform"/>
            <consortium name="The Broad Institute Genome Sequencing Center for Infectious Disease"/>
            <person name="Wu L."/>
            <person name="Ma J."/>
        </authorList>
    </citation>
    <scope>NUCLEOTIDE SEQUENCE [LARGE SCALE GENOMIC DNA]</scope>
    <source>
        <strain evidence="1 2">JCM 13476</strain>
    </source>
</reference>
<gene>
    <name evidence="1" type="ORF">GCM10009093_21580</name>
</gene>
<dbReference type="EMBL" id="BAAAEJ010000007">
    <property type="protein sequence ID" value="GAA0394691.1"/>
    <property type="molecule type" value="Genomic_DNA"/>
</dbReference>
<evidence type="ECO:0000313" key="1">
    <source>
        <dbReference type="EMBL" id="GAA0394691.1"/>
    </source>
</evidence>
<dbReference type="Proteomes" id="UP001500791">
    <property type="component" value="Unassembled WGS sequence"/>
</dbReference>
<accession>A0ABN0YGG5</accession>
<dbReference type="RefSeq" id="WP_167177573.1">
    <property type="nucleotide sequence ID" value="NZ_BAAAEJ010000007.1"/>
</dbReference>
<sequence>MSIAPAQTFKTPEHRRTYQRVRRESRWAGSERWQSISLEHGKDMLLALTVYREKLRQPGQRWGAKGTISSGAVEMYRLMINMAVRGRGRLEPSVGWLAEKLNVPAKVIHAWKSQLKEHGFLRWQRRYVESGLRGRRGPQVKQISNAYALLTPTKAWEGISKIIRRRPKAARGAASSVCGALPMTAKAQRLEAQQKAGRAAMLEQFDTLGTLIALDSAENDPSGLEGT</sequence>
<name>A0ABN0YGG5_9CAUL</name>
<protein>
    <recommendedName>
        <fullName evidence="3">Helix-turn-helix domain-containing protein</fullName>
    </recommendedName>
</protein>
<organism evidence="1 2">
    <name type="scientific">Brevundimonas terrae</name>
    <dbReference type="NCBI Taxonomy" id="363631"/>
    <lineage>
        <taxon>Bacteria</taxon>
        <taxon>Pseudomonadati</taxon>
        <taxon>Pseudomonadota</taxon>
        <taxon>Alphaproteobacteria</taxon>
        <taxon>Caulobacterales</taxon>
        <taxon>Caulobacteraceae</taxon>
        <taxon>Brevundimonas</taxon>
    </lineage>
</organism>
<evidence type="ECO:0000313" key="2">
    <source>
        <dbReference type="Proteomes" id="UP001500791"/>
    </source>
</evidence>